<feature type="compositionally biased region" description="Basic and acidic residues" evidence="1">
    <location>
        <begin position="779"/>
        <end position="790"/>
    </location>
</feature>
<organism evidence="2 3">
    <name type="scientific">Apiotrichum porosum</name>
    <dbReference type="NCBI Taxonomy" id="105984"/>
    <lineage>
        <taxon>Eukaryota</taxon>
        <taxon>Fungi</taxon>
        <taxon>Dikarya</taxon>
        <taxon>Basidiomycota</taxon>
        <taxon>Agaricomycotina</taxon>
        <taxon>Tremellomycetes</taxon>
        <taxon>Trichosporonales</taxon>
        <taxon>Trichosporonaceae</taxon>
        <taxon>Apiotrichum</taxon>
    </lineage>
</organism>
<feature type="compositionally biased region" description="Basic and acidic residues" evidence="1">
    <location>
        <begin position="177"/>
        <end position="196"/>
    </location>
</feature>
<reference evidence="2 3" key="1">
    <citation type="submission" date="2018-11" db="EMBL/GenBank/DDBJ databases">
        <title>Genome sequence of Apiotrichum porosum DSM 27194.</title>
        <authorList>
            <person name="Aliyu H."/>
            <person name="Gorte O."/>
            <person name="Ochsenreither K."/>
        </authorList>
    </citation>
    <scope>NUCLEOTIDE SEQUENCE [LARGE SCALE GENOMIC DNA]</scope>
    <source>
        <strain evidence="2 3">DSM 27194</strain>
    </source>
</reference>
<feature type="compositionally biased region" description="Polar residues" evidence="1">
    <location>
        <begin position="740"/>
        <end position="752"/>
    </location>
</feature>
<feature type="compositionally biased region" description="Low complexity" evidence="1">
    <location>
        <begin position="10"/>
        <end position="31"/>
    </location>
</feature>
<feature type="region of interest" description="Disordered" evidence="1">
    <location>
        <begin position="1"/>
        <end position="368"/>
    </location>
</feature>
<feature type="compositionally biased region" description="Pro residues" evidence="1">
    <location>
        <begin position="303"/>
        <end position="322"/>
    </location>
</feature>
<feature type="compositionally biased region" description="Low complexity" evidence="1">
    <location>
        <begin position="429"/>
        <end position="444"/>
    </location>
</feature>
<dbReference type="EMBL" id="RSCE01000010">
    <property type="protein sequence ID" value="RSH79298.1"/>
    <property type="molecule type" value="Genomic_DNA"/>
</dbReference>
<protein>
    <submittedName>
        <fullName evidence="2">Uncharacterized protein</fullName>
    </submittedName>
</protein>
<gene>
    <name evidence="2" type="ORF">EHS24_001338</name>
</gene>
<feature type="compositionally biased region" description="Low complexity" evidence="1">
    <location>
        <begin position="216"/>
        <end position="228"/>
    </location>
</feature>
<keyword evidence="3" id="KW-1185">Reference proteome</keyword>
<feature type="compositionally biased region" description="Low complexity" evidence="1">
    <location>
        <begin position="598"/>
        <end position="670"/>
    </location>
</feature>
<sequence length="790" mass="81845">MPQLHFFRQGSSGSAGSASGGSTLLGSSPTPAHGFSQSSASGADIARSSPSHVARPDISLPLPIPGTGPCESESRNGRTVTPPPPPPLLPDSATSLGRSASVGHRGVQGSSPPHGSPGRYHPTRLLRRKNSTKSTREPRERERNTERERFDTGDSHGLLSALGGMHGGLGAGLSQSRPKDPSPHRGLDRDGEREYPEPGTDAQRMRDERRDRSPVRGTRTGRSHSGTGVPPAPVTTSSNNNTGSLRSLRSDNGGSGMHVANVFSNPTPDMPGGSLNHIPPGHHPFLLRPATPPPPEFDVSSPLSPPRRPTRSPKPPPPPRIAPAPASNSGQGALATASPASTTAPLTPLLRSRPNSPTSSGSSDSAQPLAAAGLGVVNVGSVSRETAAWLARKPSGRHRAPINGSWTAASWKASSTPATPDLHNQPFTSSVQVPVPEPSSASVSGDSERSHPVTVSPRFSTAAVLPPPLVPQVIPGTPTQTDGSPPPQHQRQRSLVESPHLRPRTPDVSGTRRGGGGYEVSVQCLPHAEDDEVRWEVVVRRTSGNHPPQPAGPLDLGVASTSLAHAPPLASSVNLSLALDTEHPTGKLVFIALPDQHSTPTRTRSRSSVSSPRGSIFAAPPRPTAATSVPPSSLSLASAALQNSAPSTTTPPNASSASTSPATTDAGSPTPMSPRSAWKRHGAVWSGSNVDVFSPHNTGAAGLDSAVHTRSETPTNSHGSFMPFRSSDARDPYTAYPGATYSQSIDRSSLASSGDVKGSSLEQLSVTSPSPASVNGSLERLDIPSEPDHQ</sequence>
<name>A0A427XKD7_9TREE</name>
<feature type="compositionally biased region" description="Basic residues" evidence="1">
    <location>
        <begin position="121"/>
        <end position="131"/>
    </location>
</feature>
<feature type="compositionally biased region" description="Low complexity" evidence="1">
    <location>
        <begin position="323"/>
        <end position="368"/>
    </location>
</feature>
<dbReference type="Proteomes" id="UP000279236">
    <property type="component" value="Unassembled WGS sequence"/>
</dbReference>
<dbReference type="RefSeq" id="XP_028474445.1">
    <property type="nucleotide sequence ID" value="XM_028617138.1"/>
</dbReference>
<dbReference type="OrthoDB" id="10690363at2759"/>
<dbReference type="GeneID" id="39585881"/>
<accession>A0A427XKD7</accession>
<dbReference type="AlphaFoldDB" id="A0A427XKD7"/>
<feature type="compositionally biased region" description="Polar residues" evidence="1">
    <location>
        <begin position="234"/>
        <end position="252"/>
    </location>
</feature>
<proteinExistence type="predicted"/>
<feature type="compositionally biased region" description="Basic and acidic residues" evidence="1">
    <location>
        <begin position="134"/>
        <end position="154"/>
    </location>
</feature>
<feature type="compositionally biased region" description="Basic and acidic residues" evidence="1">
    <location>
        <begin position="203"/>
        <end position="214"/>
    </location>
</feature>
<comment type="caution">
    <text evidence="2">The sequence shown here is derived from an EMBL/GenBank/DDBJ whole genome shotgun (WGS) entry which is preliminary data.</text>
</comment>
<feature type="region of interest" description="Disordered" evidence="1">
    <location>
        <begin position="390"/>
        <end position="519"/>
    </location>
</feature>
<feature type="compositionally biased region" description="Polar residues" evidence="1">
    <location>
        <begin position="760"/>
        <end position="776"/>
    </location>
</feature>
<feature type="compositionally biased region" description="Low complexity" evidence="1">
    <location>
        <begin position="405"/>
        <end position="420"/>
    </location>
</feature>
<feature type="region of interest" description="Disordered" evidence="1">
    <location>
        <begin position="701"/>
        <end position="790"/>
    </location>
</feature>
<evidence type="ECO:0000256" key="1">
    <source>
        <dbReference type="SAM" id="MobiDB-lite"/>
    </source>
</evidence>
<evidence type="ECO:0000313" key="3">
    <source>
        <dbReference type="Proteomes" id="UP000279236"/>
    </source>
</evidence>
<feature type="region of interest" description="Disordered" evidence="1">
    <location>
        <begin position="591"/>
        <end position="678"/>
    </location>
</feature>
<evidence type="ECO:0000313" key="2">
    <source>
        <dbReference type="EMBL" id="RSH79298.1"/>
    </source>
</evidence>